<keyword evidence="1 3" id="KW-0812">Transmembrane</keyword>
<feature type="chain" id="PRO_5047009633" evidence="2">
    <location>
        <begin position="20"/>
        <end position="481"/>
    </location>
</feature>
<proteinExistence type="predicted"/>
<keyword evidence="1" id="KW-0472">Membrane</keyword>
<evidence type="ECO:0000313" key="3">
    <source>
        <dbReference type="EMBL" id="KAJ6240049.1"/>
    </source>
</evidence>
<feature type="signal peptide" evidence="2">
    <location>
        <begin position="1"/>
        <end position="19"/>
    </location>
</feature>
<feature type="transmembrane region" description="Helical" evidence="1">
    <location>
        <begin position="69"/>
        <end position="97"/>
    </location>
</feature>
<evidence type="ECO:0000313" key="4">
    <source>
        <dbReference type="Proteomes" id="UP001150062"/>
    </source>
</evidence>
<keyword evidence="2" id="KW-0732">Signal</keyword>
<name>A0ABQ8Y6Y6_9EUKA</name>
<comment type="caution">
    <text evidence="3">The sequence shown here is derived from an EMBL/GenBank/DDBJ whole genome shotgun (WGS) entry which is preliminary data.</text>
</comment>
<protein>
    <submittedName>
        <fullName evidence="3">Transmembrane protein</fullName>
    </submittedName>
</protein>
<dbReference type="EMBL" id="JAOAOG010000213">
    <property type="protein sequence ID" value="KAJ6240049.1"/>
    <property type="molecule type" value="Genomic_DNA"/>
</dbReference>
<evidence type="ECO:0000256" key="2">
    <source>
        <dbReference type="SAM" id="SignalP"/>
    </source>
</evidence>
<organism evidence="3 4">
    <name type="scientific">Anaeramoeba flamelloides</name>
    <dbReference type="NCBI Taxonomy" id="1746091"/>
    <lineage>
        <taxon>Eukaryota</taxon>
        <taxon>Metamonada</taxon>
        <taxon>Anaeramoebidae</taxon>
        <taxon>Anaeramoeba</taxon>
    </lineage>
</organism>
<keyword evidence="1" id="KW-1133">Transmembrane helix</keyword>
<keyword evidence="4" id="KW-1185">Reference proteome</keyword>
<feature type="transmembrane region" description="Helical" evidence="1">
    <location>
        <begin position="118"/>
        <end position="138"/>
    </location>
</feature>
<feature type="transmembrane region" description="Helical" evidence="1">
    <location>
        <begin position="395"/>
        <end position="415"/>
    </location>
</feature>
<reference evidence="3" key="1">
    <citation type="submission" date="2022-08" db="EMBL/GenBank/DDBJ databases">
        <title>Novel sulfate-reducing endosymbionts in the free-living metamonad Anaeramoeba.</title>
        <authorList>
            <person name="Jerlstrom-Hultqvist J."/>
            <person name="Cepicka I."/>
            <person name="Gallot-Lavallee L."/>
            <person name="Salas-Leiva D."/>
            <person name="Curtis B.A."/>
            <person name="Zahonova K."/>
            <person name="Pipaliya S."/>
            <person name="Dacks J."/>
            <person name="Roger A.J."/>
        </authorList>
    </citation>
    <scope>NUCLEOTIDE SEQUENCE</scope>
    <source>
        <strain evidence="3">Schooner1</strain>
    </source>
</reference>
<evidence type="ECO:0000256" key="1">
    <source>
        <dbReference type="SAM" id="Phobius"/>
    </source>
</evidence>
<feature type="transmembrane region" description="Helical" evidence="1">
    <location>
        <begin position="211"/>
        <end position="234"/>
    </location>
</feature>
<feature type="transmembrane region" description="Helical" evidence="1">
    <location>
        <begin position="241"/>
        <end position="259"/>
    </location>
</feature>
<dbReference type="Proteomes" id="UP001150062">
    <property type="component" value="Unassembled WGS sequence"/>
</dbReference>
<gene>
    <name evidence="3" type="ORF">M0813_24389</name>
</gene>
<accession>A0ABQ8Y6Y6</accession>
<sequence length="481" mass="55393">MKLFGFLLLFFLLFLISNTQNPLSNRKLQSVTPSSGFWTGLSSSVVSFRNSAFGVEIYNPDDGDYQNRIIKIILVGVIPAIIFFLISISYTIFRCFYGSSATKQIKEEGEIRTKKKKLILKSLLLVGSIFFLIFLILICVMESETVSDLNETTDDVINNIKGITEERLKFSRLYYSFSPEPDLEFEERTISKKEKSDKNMDDLQDNFALRYIFLIIILIYSFIIEIFVILQLFFPGKCGTFTVTSVLILSSVFLCMYGINLAFSAGVNDVCEGLKKNEKQNFDYFLSSFTNTSLSAGNNNINNEIFYDFYNLTLITKPDVYTKENYTECRANISKYCGDDIECKEKIETLLDDITTCYDILDQIEYYVEHKDLENMIPEDKICKYILPEFNFLSAGYLALAILYIIIVFIILYYFKIVRPNYDPFSRKKSQIGMKNKKNNLNESQSETELNLVNDGKELDGSLDDELEISNSEKELNDLSH</sequence>